<dbReference type="RefSeq" id="WP_092897161.1">
    <property type="nucleotide sequence ID" value="NZ_FOKK01000007.1"/>
</dbReference>
<feature type="domain" description="Glycosyl transferase family 1" evidence="1">
    <location>
        <begin position="192"/>
        <end position="355"/>
    </location>
</feature>
<dbReference type="Pfam" id="PF13439">
    <property type="entry name" value="Glyco_transf_4"/>
    <property type="match status" value="1"/>
</dbReference>
<organism evidence="3 4">
    <name type="scientific">Algoriphagus aquimarinus</name>
    <dbReference type="NCBI Taxonomy" id="237018"/>
    <lineage>
        <taxon>Bacteria</taxon>
        <taxon>Pseudomonadati</taxon>
        <taxon>Bacteroidota</taxon>
        <taxon>Cytophagia</taxon>
        <taxon>Cytophagales</taxon>
        <taxon>Cyclobacteriaceae</taxon>
        <taxon>Algoriphagus</taxon>
    </lineage>
</organism>
<dbReference type="CDD" id="cd03801">
    <property type="entry name" value="GT4_PimA-like"/>
    <property type="match status" value="1"/>
</dbReference>
<evidence type="ECO:0000259" key="2">
    <source>
        <dbReference type="Pfam" id="PF13439"/>
    </source>
</evidence>
<accession>A0A1I1A1H0</accession>
<dbReference type="AlphaFoldDB" id="A0A1I1A1H0"/>
<reference evidence="3 4" key="1">
    <citation type="submission" date="2016-10" db="EMBL/GenBank/DDBJ databases">
        <authorList>
            <person name="de Groot N.N."/>
        </authorList>
    </citation>
    <scope>NUCLEOTIDE SEQUENCE [LARGE SCALE GENOMIC DNA]</scope>
    <source>
        <strain evidence="3 4">DSM 23399</strain>
    </source>
</reference>
<evidence type="ECO:0000313" key="3">
    <source>
        <dbReference type="EMBL" id="SFB30480.1"/>
    </source>
</evidence>
<dbReference type="GO" id="GO:0016757">
    <property type="term" value="F:glycosyltransferase activity"/>
    <property type="evidence" value="ECO:0007669"/>
    <property type="project" value="InterPro"/>
</dbReference>
<dbReference type="InterPro" id="IPR001296">
    <property type="entry name" value="Glyco_trans_1"/>
</dbReference>
<dbReference type="STRING" id="237018.SAMN04489723_10729"/>
<keyword evidence="3" id="KW-0808">Transferase</keyword>
<feature type="domain" description="Glycosyltransferase subfamily 4-like N-terminal" evidence="2">
    <location>
        <begin position="17"/>
        <end position="180"/>
    </location>
</feature>
<dbReference type="OrthoDB" id="502646at2"/>
<dbReference type="InterPro" id="IPR028098">
    <property type="entry name" value="Glyco_trans_4-like_N"/>
</dbReference>
<gene>
    <name evidence="3" type="ORF">SAMN04489723_10729</name>
</gene>
<dbReference type="SUPFAM" id="SSF53756">
    <property type="entry name" value="UDP-Glycosyltransferase/glycogen phosphorylase"/>
    <property type="match status" value="1"/>
</dbReference>
<dbReference type="Pfam" id="PF00534">
    <property type="entry name" value="Glycos_transf_1"/>
    <property type="match status" value="1"/>
</dbReference>
<protein>
    <submittedName>
        <fullName evidence="3">Glycosyltransferase involved in cell wall bisynthesis</fullName>
    </submittedName>
</protein>
<evidence type="ECO:0000259" key="1">
    <source>
        <dbReference type="Pfam" id="PF00534"/>
    </source>
</evidence>
<name>A0A1I1A1H0_9BACT</name>
<sequence>MHICFLSHEYPKAGLNPGGVGVFLYTFCNVLTEAGHRVTVLGANDSNRTEDETQGNLRVIRFAKPSLPGVNWWLIARKLNAYLKDINSSHPLDIVESSELGLAFLQKLPNVKYVVRLHGGHHFFSESENRGINRWKGFQEKRSFKKADAFIAVSDYVREHTAKYLSYHGKPLATIRYMIDQKRFAYKESYPEAKDFSLVFAGTICEKKGVGNLIDAMAKVSLKFPEATLDIFGKEWFFPNGDSYTDYIQARIPSNLKNQIKIHPPVTHDQIPQVYGKAAICIFPSFMETQGLVAPEAMAMGKVVIFTDKGPGPETITHGLNGFLCNPLDVSSIENSIITAFEAKDQFQEIGVKAYEKVNSVFNVSNVSRNVTFYKSLLNG</sequence>
<dbReference type="PANTHER" id="PTHR45947:SF3">
    <property type="entry name" value="SULFOQUINOVOSYL TRANSFERASE SQD2"/>
    <property type="match status" value="1"/>
</dbReference>
<proteinExistence type="predicted"/>
<keyword evidence="4" id="KW-1185">Reference proteome</keyword>
<dbReference type="EMBL" id="FOKK01000007">
    <property type="protein sequence ID" value="SFB30480.1"/>
    <property type="molecule type" value="Genomic_DNA"/>
</dbReference>
<dbReference type="InterPro" id="IPR050194">
    <property type="entry name" value="Glycosyltransferase_grp1"/>
</dbReference>
<dbReference type="Proteomes" id="UP000198790">
    <property type="component" value="Unassembled WGS sequence"/>
</dbReference>
<evidence type="ECO:0000313" key="4">
    <source>
        <dbReference type="Proteomes" id="UP000198790"/>
    </source>
</evidence>
<dbReference type="PANTHER" id="PTHR45947">
    <property type="entry name" value="SULFOQUINOVOSYL TRANSFERASE SQD2"/>
    <property type="match status" value="1"/>
</dbReference>
<dbReference type="Gene3D" id="3.40.50.2000">
    <property type="entry name" value="Glycogen Phosphorylase B"/>
    <property type="match status" value="2"/>
</dbReference>